<evidence type="ECO:0000256" key="5">
    <source>
        <dbReference type="ARBA" id="ARBA00023136"/>
    </source>
</evidence>
<dbReference type="KEGG" id="min:Minf_0548"/>
<dbReference type="PANTHER" id="PTHR30250:SF11">
    <property type="entry name" value="O-ANTIGEN TRANSPORTER-RELATED"/>
    <property type="match status" value="1"/>
</dbReference>
<dbReference type="AlphaFoldDB" id="B3DZI9"/>
<feature type="transmembrane region" description="Helical" evidence="6">
    <location>
        <begin position="413"/>
        <end position="433"/>
    </location>
</feature>
<dbReference type="InterPro" id="IPR050833">
    <property type="entry name" value="Poly_Biosynth_Transport"/>
</dbReference>
<dbReference type="HOGENOM" id="CLU_608071_0_0_0"/>
<keyword evidence="4 6" id="KW-1133">Transmembrane helix</keyword>
<dbReference type="Proteomes" id="UP000009149">
    <property type="component" value="Chromosome"/>
</dbReference>
<feature type="transmembrane region" description="Helical" evidence="6">
    <location>
        <begin position="359"/>
        <end position="378"/>
    </location>
</feature>
<comment type="subcellular location">
    <subcellularLocation>
        <location evidence="1">Cell membrane</location>
        <topology evidence="1">Multi-pass membrane protein</topology>
    </subcellularLocation>
</comment>
<feature type="transmembrane region" description="Helical" evidence="6">
    <location>
        <begin position="174"/>
        <end position="194"/>
    </location>
</feature>
<evidence type="ECO:0000256" key="1">
    <source>
        <dbReference type="ARBA" id="ARBA00004651"/>
    </source>
</evidence>
<feature type="transmembrane region" description="Helical" evidence="6">
    <location>
        <begin position="325"/>
        <end position="347"/>
    </location>
</feature>
<feature type="transmembrane region" description="Helical" evidence="6">
    <location>
        <begin position="62"/>
        <end position="89"/>
    </location>
</feature>
<dbReference type="RefSeq" id="WP_012462888.1">
    <property type="nucleotide sequence ID" value="NC_010794.1"/>
</dbReference>
<reference evidence="7 8" key="1">
    <citation type="journal article" date="2008" name="Biol. Direct">
        <title>Complete genome sequence of the extremely acidophilic methanotroph isolate V4, Methylacidiphilum infernorum, a representative of the bacterial phylum Verrucomicrobia.</title>
        <authorList>
            <person name="Hou S."/>
            <person name="Makarova K.S."/>
            <person name="Saw J.H."/>
            <person name="Senin P."/>
            <person name="Ly B.V."/>
            <person name="Zhou Z."/>
            <person name="Ren Y."/>
            <person name="Wang J."/>
            <person name="Galperin M.Y."/>
            <person name="Omelchenko M.V."/>
            <person name="Wolf Y.I."/>
            <person name="Yutin N."/>
            <person name="Koonin E.V."/>
            <person name="Stott M.B."/>
            <person name="Mountain B.W."/>
            <person name="Crowe M.A."/>
            <person name="Smirnova A.V."/>
            <person name="Dunfield P.F."/>
            <person name="Feng L."/>
            <person name="Wang L."/>
            <person name="Alam M."/>
        </authorList>
    </citation>
    <scope>NUCLEOTIDE SEQUENCE [LARGE SCALE GENOMIC DNA]</scope>
    <source>
        <strain evidence="8">Isolate V4</strain>
    </source>
</reference>
<dbReference type="STRING" id="481448.Minf_0548"/>
<evidence type="ECO:0000256" key="6">
    <source>
        <dbReference type="SAM" id="Phobius"/>
    </source>
</evidence>
<feature type="transmembrane region" description="Helical" evidence="6">
    <location>
        <begin position="200"/>
        <end position="223"/>
    </location>
</feature>
<gene>
    <name evidence="7" type="ordered locus">Minf_0548</name>
</gene>
<feature type="transmembrane region" description="Helical" evidence="6">
    <location>
        <begin position="144"/>
        <end position="167"/>
    </location>
</feature>
<feature type="transmembrane region" description="Helical" evidence="6">
    <location>
        <begin position="31"/>
        <end position="56"/>
    </location>
</feature>
<keyword evidence="3 6" id="KW-0812">Transmembrane</keyword>
<keyword evidence="5 6" id="KW-0472">Membrane</keyword>
<dbReference type="eggNOG" id="ENOG50329VY">
    <property type="taxonomic scope" value="Bacteria"/>
</dbReference>
<evidence type="ECO:0000256" key="2">
    <source>
        <dbReference type="ARBA" id="ARBA00022475"/>
    </source>
</evidence>
<feature type="transmembrane region" description="Helical" evidence="6">
    <location>
        <begin position="390"/>
        <end position="407"/>
    </location>
</feature>
<evidence type="ECO:0000313" key="8">
    <source>
        <dbReference type="Proteomes" id="UP000009149"/>
    </source>
</evidence>
<sequence length="450" mass="51331">MKATPALFPFSKIFPGFHHFSSLVKRHIKHLFPLWGAASLTSLSNGIVFFLLAAFIDQKTFALYAVGQAISILANAWTDGGIAFALQTLSSQEKNNKSLFEFYYKEGMRLSLKVGIPLSLFLGIFLFLFHIYGSFGKELSWEVITLFFSCGLLQNRIGFCSAFLYALGDFKSYGFVQAFSPALRLFLVLLIFLFQGSKTSLSVLLSVDLLSFFSGWSLSGFFLRLKKKKLQYLPLDETEQKKRKREISRFMWPAIQANVLLSSSHTVGTFAGAFFGGSSTVALYSLFQRVNQLTMLAVGPLSGYLSRKLILTEDEKERYTKAKRFLSYSFLLSLLFVFFLLGAYLVGEKFSSHYAFHDLQTFQIFLLCNFLVSIYAFVDNFLVSWRYSGHRLLSSWLFIGKFIILCLCKPTTAFSLFALDAFFLFLIDTYYFIRFLSFGRKATYEQAFKT</sequence>
<dbReference type="EMBL" id="CP000975">
    <property type="protein sequence ID" value="ACD82606.1"/>
    <property type="molecule type" value="Genomic_DNA"/>
</dbReference>
<dbReference type="GO" id="GO:0005886">
    <property type="term" value="C:plasma membrane"/>
    <property type="evidence" value="ECO:0007669"/>
    <property type="project" value="UniProtKB-SubCell"/>
</dbReference>
<evidence type="ECO:0008006" key="9">
    <source>
        <dbReference type="Google" id="ProtNLM"/>
    </source>
</evidence>
<keyword evidence="2" id="KW-1003">Cell membrane</keyword>
<name>B3DZI9_METI4</name>
<evidence type="ECO:0000256" key="4">
    <source>
        <dbReference type="ARBA" id="ARBA00022989"/>
    </source>
</evidence>
<feature type="transmembrane region" description="Helical" evidence="6">
    <location>
        <begin position="110"/>
        <end position="132"/>
    </location>
</feature>
<protein>
    <recommendedName>
        <fullName evidence="9">Na+-driven multidrug efflux pump</fullName>
    </recommendedName>
</protein>
<organism evidence="7 8">
    <name type="scientific">Methylacidiphilum infernorum (isolate V4)</name>
    <name type="common">Methylokorus infernorum (strain V4)</name>
    <dbReference type="NCBI Taxonomy" id="481448"/>
    <lineage>
        <taxon>Bacteria</taxon>
        <taxon>Pseudomonadati</taxon>
        <taxon>Verrucomicrobiota</taxon>
        <taxon>Methylacidiphilae</taxon>
        <taxon>Methylacidiphilales</taxon>
        <taxon>Methylacidiphilaceae</taxon>
        <taxon>Methylacidiphilum (ex Ratnadevi et al. 2023)</taxon>
    </lineage>
</organism>
<accession>B3DZI9</accession>
<evidence type="ECO:0000256" key="3">
    <source>
        <dbReference type="ARBA" id="ARBA00022692"/>
    </source>
</evidence>
<evidence type="ECO:0000313" key="7">
    <source>
        <dbReference type="EMBL" id="ACD82606.1"/>
    </source>
</evidence>
<dbReference type="OrthoDB" id="188905at2"/>
<dbReference type="PANTHER" id="PTHR30250">
    <property type="entry name" value="PST FAMILY PREDICTED COLANIC ACID TRANSPORTER"/>
    <property type="match status" value="1"/>
</dbReference>
<proteinExistence type="predicted"/>